<organism evidence="2 3">
    <name type="scientific">Paenibacillus lignilyticus</name>
    <dbReference type="NCBI Taxonomy" id="1172615"/>
    <lineage>
        <taxon>Bacteria</taxon>
        <taxon>Bacillati</taxon>
        <taxon>Bacillota</taxon>
        <taxon>Bacilli</taxon>
        <taxon>Bacillales</taxon>
        <taxon>Paenibacillaceae</taxon>
        <taxon>Paenibacillus</taxon>
    </lineage>
</organism>
<dbReference type="Gene3D" id="3.90.1200.10">
    <property type="match status" value="1"/>
</dbReference>
<reference evidence="2 3" key="1">
    <citation type="submission" date="2021-04" db="EMBL/GenBank/DDBJ databases">
        <title>Paenibacillus sp. DLE-14 whole genome sequence.</title>
        <authorList>
            <person name="Ham Y.J."/>
        </authorList>
    </citation>
    <scope>NUCLEOTIDE SEQUENCE [LARGE SCALE GENOMIC DNA]</scope>
    <source>
        <strain evidence="2 3">DLE-14</strain>
    </source>
</reference>
<dbReference type="Proteomes" id="UP000673394">
    <property type="component" value="Unassembled WGS sequence"/>
</dbReference>
<dbReference type="InterPro" id="IPR002575">
    <property type="entry name" value="Aminoglycoside_PTrfase"/>
</dbReference>
<proteinExistence type="predicted"/>
<evidence type="ECO:0000313" key="3">
    <source>
        <dbReference type="Proteomes" id="UP000673394"/>
    </source>
</evidence>
<comment type="caution">
    <text evidence="2">The sequence shown here is derived from an EMBL/GenBank/DDBJ whole genome shotgun (WGS) entry which is preliminary data.</text>
</comment>
<protein>
    <submittedName>
        <fullName evidence="2">Phosphotransferase</fullName>
    </submittedName>
</protein>
<evidence type="ECO:0000313" key="2">
    <source>
        <dbReference type="EMBL" id="MBP3962761.1"/>
    </source>
</evidence>
<gene>
    <name evidence="2" type="ORF">I8J30_08590</name>
</gene>
<dbReference type="SUPFAM" id="SSF56112">
    <property type="entry name" value="Protein kinase-like (PK-like)"/>
    <property type="match status" value="1"/>
</dbReference>
<evidence type="ECO:0000259" key="1">
    <source>
        <dbReference type="Pfam" id="PF01636"/>
    </source>
</evidence>
<keyword evidence="3" id="KW-1185">Reference proteome</keyword>
<dbReference type="Pfam" id="PF01636">
    <property type="entry name" value="APH"/>
    <property type="match status" value="1"/>
</dbReference>
<accession>A0ABS5C9U1</accession>
<dbReference type="InterPro" id="IPR051678">
    <property type="entry name" value="AGP_Transferase"/>
</dbReference>
<dbReference type="PANTHER" id="PTHR21310">
    <property type="entry name" value="AMINOGLYCOSIDE PHOSPHOTRANSFERASE-RELATED-RELATED"/>
    <property type="match status" value="1"/>
</dbReference>
<sequence>MNKIFEKLCTQLQLGEMVGQPVVVTGGLLHRMYAIETTTGKYAVKALNPQVMLRPAAMSNMIHSEKIAAIAANNVPALPAKRYNDASVQQVDDHYFLVFDWVAGRSLKPHEITIAHAERIGEILAAIHKTDFSALGIDVNETFGDAQVTNWDHYVELGETNQSAWVSLAKETVDQLYDWSAKANQAAQWLASSTVISHMDLDAKNVMWNEDRPILIDWEASGPINPMQNLTETAVYWSADEAGNLDRERFRAFLRGYKKKGGTLEAEWNVVLDQGFAGMLGWLEYNLKRSLWLECTDEHEQQMGTEQVLATMNALRRYAEQQTVIEGWLNEEEVV</sequence>
<dbReference type="RefSeq" id="WP_210657192.1">
    <property type="nucleotide sequence ID" value="NZ_JAGKSP010000002.1"/>
</dbReference>
<dbReference type="InterPro" id="IPR011009">
    <property type="entry name" value="Kinase-like_dom_sf"/>
</dbReference>
<feature type="domain" description="Aminoglycoside phosphotransferase" evidence="1">
    <location>
        <begin position="24"/>
        <end position="258"/>
    </location>
</feature>
<name>A0ABS5C9U1_9BACL</name>
<dbReference type="EMBL" id="JAGKSP010000002">
    <property type="protein sequence ID" value="MBP3962761.1"/>
    <property type="molecule type" value="Genomic_DNA"/>
</dbReference>